<reference evidence="2" key="1">
    <citation type="submission" date="2014-12" db="EMBL/GenBank/DDBJ databases">
        <title>Insight into the proteome of Arion vulgaris.</title>
        <authorList>
            <person name="Aradska J."/>
            <person name="Bulat T."/>
            <person name="Smidak R."/>
            <person name="Sarate P."/>
            <person name="Gangsoo J."/>
            <person name="Sialana F."/>
            <person name="Bilban M."/>
            <person name="Lubec G."/>
        </authorList>
    </citation>
    <scope>NUCLEOTIDE SEQUENCE</scope>
    <source>
        <tissue evidence="2">Skin</tissue>
    </source>
</reference>
<dbReference type="EMBL" id="HACG01026384">
    <property type="protein sequence ID" value="CEK73249.1"/>
    <property type="molecule type" value="Transcribed_RNA"/>
</dbReference>
<proteinExistence type="predicted"/>
<feature type="non-terminal residue" evidence="2">
    <location>
        <position position="1"/>
    </location>
</feature>
<feature type="compositionally biased region" description="Basic and acidic residues" evidence="1">
    <location>
        <begin position="1"/>
        <end position="20"/>
    </location>
</feature>
<dbReference type="AlphaFoldDB" id="A0A0B6ZX85"/>
<evidence type="ECO:0000256" key="1">
    <source>
        <dbReference type="SAM" id="MobiDB-lite"/>
    </source>
</evidence>
<gene>
    <name evidence="2" type="primary">ORF85928</name>
</gene>
<evidence type="ECO:0000313" key="2">
    <source>
        <dbReference type="EMBL" id="CEK73249.1"/>
    </source>
</evidence>
<sequence length="49" mass="5911">RNSFQDTERGIASKTQRENRNPFQYSENRKRLDNKQQNTIIEASMFDTF</sequence>
<feature type="region of interest" description="Disordered" evidence="1">
    <location>
        <begin position="1"/>
        <end position="35"/>
    </location>
</feature>
<name>A0A0B6ZX85_9EUPU</name>
<protein>
    <submittedName>
        <fullName evidence="2">Uncharacterized protein</fullName>
    </submittedName>
</protein>
<accession>A0A0B6ZX85</accession>
<organism evidence="2">
    <name type="scientific">Arion vulgaris</name>
    <dbReference type="NCBI Taxonomy" id="1028688"/>
    <lineage>
        <taxon>Eukaryota</taxon>
        <taxon>Metazoa</taxon>
        <taxon>Spiralia</taxon>
        <taxon>Lophotrochozoa</taxon>
        <taxon>Mollusca</taxon>
        <taxon>Gastropoda</taxon>
        <taxon>Heterobranchia</taxon>
        <taxon>Euthyneura</taxon>
        <taxon>Panpulmonata</taxon>
        <taxon>Eupulmonata</taxon>
        <taxon>Stylommatophora</taxon>
        <taxon>Helicina</taxon>
        <taxon>Arionoidea</taxon>
        <taxon>Arionidae</taxon>
        <taxon>Arion</taxon>
    </lineage>
</organism>